<evidence type="ECO:0000256" key="3">
    <source>
        <dbReference type="ARBA" id="ARBA00022723"/>
    </source>
</evidence>
<evidence type="ECO:0000259" key="6">
    <source>
        <dbReference type="Pfam" id="PF02900"/>
    </source>
</evidence>
<comment type="caution">
    <text evidence="7">The sequence shown here is derived from an EMBL/GenBank/DDBJ whole genome shotgun (WGS) entry which is preliminary data.</text>
</comment>
<comment type="cofactor">
    <cofactor evidence="1">
        <name>Zn(2+)</name>
        <dbReference type="ChEBI" id="CHEBI:29105"/>
    </cofactor>
</comment>
<dbReference type="InterPro" id="IPR004183">
    <property type="entry name" value="Xdiol_dOase_suB"/>
</dbReference>
<dbReference type="AlphaFoldDB" id="A0A4Z0C8L1"/>
<dbReference type="CDD" id="cd07363">
    <property type="entry name" value="45_DOPA_Dioxygenase"/>
    <property type="match status" value="1"/>
</dbReference>
<sequence length="267" mass="28748">MNQRLPVLFVSHGAPTFAIEPHLAGPLLNQLGRELPRPKAVLVLSPHWMTRGVRVATTPAPETIHDFGGFPAELYRIQYPAPGAPEVAARALELLRAAGWDATADGQWGMDHGAWVPVRHLFPQADVPVLQVSMPRDLDPEGAVRLGRALAPLAEEGVLIVGSGSITHNLYEFRQDVGAAGASYAAEFVDWARGAVRKHDQHALVDYLDLAPHARRAHPTPDHYLPLPFALGAADPQGDVTVIDGGMTYGVLAMDAYVFNAKEAAHA</sequence>
<feature type="domain" description="Extradiol ring-cleavage dioxygenase class III enzyme subunit B" evidence="6">
    <location>
        <begin position="34"/>
        <end position="239"/>
    </location>
</feature>
<evidence type="ECO:0000313" key="7">
    <source>
        <dbReference type="EMBL" id="TFZ07953.1"/>
    </source>
</evidence>
<keyword evidence="8" id="KW-1185">Reference proteome</keyword>
<keyword evidence="5" id="KW-0560">Oxidoreductase</keyword>
<evidence type="ECO:0000256" key="5">
    <source>
        <dbReference type="ARBA" id="ARBA00023002"/>
    </source>
</evidence>
<dbReference type="RefSeq" id="WP_135247891.1">
    <property type="nucleotide sequence ID" value="NZ_SMLK01000001.1"/>
</dbReference>
<keyword evidence="3" id="KW-0479">Metal-binding</keyword>
<dbReference type="Pfam" id="PF02900">
    <property type="entry name" value="LigB"/>
    <property type="match status" value="1"/>
</dbReference>
<dbReference type="EMBL" id="SMLK01000001">
    <property type="protein sequence ID" value="TFZ07953.1"/>
    <property type="molecule type" value="Genomic_DNA"/>
</dbReference>
<evidence type="ECO:0000256" key="4">
    <source>
        <dbReference type="ARBA" id="ARBA00022833"/>
    </source>
</evidence>
<dbReference type="Gene3D" id="3.40.830.10">
    <property type="entry name" value="LigB-like"/>
    <property type="match status" value="1"/>
</dbReference>
<dbReference type="GO" id="GO:0008270">
    <property type="term" value="F:zinc ion binding"/>
    <property type="evidence" value="ECO:0007669"/>
    <property type="project" value="InterPro"/>
</dbReference>
<keyword evidence="7" id="KW-0223">Dioxygenase</keyword>
<gene>
    <name evidence="7" type="ORF">EZ216_01950</name>
</gene>
<dbReference type="PANTHER" id="PTHR30096">
    <property type="entry name" value="4,5-DOPA DIOXYGENASE EXTRADIOL-LIKE PROTEIN"/>
    <property type="match status" value="1"/>
</dbReference>
<dbReference type="PIRSF" id="PIRSF006157">
    <property type="entry name" value="Doxgns_DODA"/>
    <property type="match status" value="1"/>
</dbReference>
<keyword evidence="4" id="KW-0862">Zinc</keyword>
<dbReference type="Proteomes" id="UP000297839">
    <property type="component" value="Unassembled WGS sequence"/>
</dbReference>
<evidence type="ECO:0000256" key="1">
    <source>
        <dbReference type="ARBA" id="ARBA00001947"/>
    </source>
</evidence>
<evidence type="ECO:0000256" key="2">
    <source>
        <dbReference type="ARBA" id="ARBA00007581"/>
    </source>
</evidence>
<dbReference type="PANTHER" id="PTHR30096:SF0">
    <property type="entry name" value="4,5-DOPA DIOXYGENASE EXTRADIOL-LIKE PROTEIN"/>
    <property type="match status" value="1"/>
</dbReference>
<dbReference type="SUPFAM" id="SSF53213">
    <property type="entry name" value="LigB-like"/>
    <property type="match status" value="1"/>
</dbReference>
<organism evidence="7 8">
    <name type="scientific">Ramlibacter humi</name>
    <dbReference type="NCBI Taxonomy" id="2530451"/>
    <lineage>
        <taxon>Bacteria</taxon>
        <taxon>Pseudomonadati</taxon>
        <taxon>Pseudomonadota</taxon>
        <taxon>Betaproteobacteria</taxon>
        <taxon>Burkholderiales</taxon>
        <taxon>Comamonadaceae</taxon>
        <taxon>Ramlibacter</taxon>
    </lineage>
</organism>
<dbReference type="GO" id="GO:0008198">
    <property type="term" value="F:ferrous iron binding"/>
    <property type="evidence" value="ECO:0007669"/>
    <property type="project" value="InterPro"/>
</dbReference>
<proteinExistence type="inferred from homology"/>
<protein>
    <submittedName>
        <fullName evidence="7">Dioxygenase</fullName>
    </submittedName>
</protein>
<name>A0A4Z0C8L1_9BURK</name>
<reference evidence="7 8" key="1">
    <citation type="submission" date="2019-03" db="EMBL/GenBank/DDBJ databases">
        <title>Ramlibacter sp. 18x22-1, whole genome shotgun sequence.</title>
        <authorList>
            <person name="Zhang X."/>
            <person name="Feng G."/>
            <person name="Zhu H."/>
        </authorList>
    </citation>
    <scope>NUCLEOTIDE SEQUENCE [LARGE SCALE GENOMIC DNA]</scope>
    <source>
        <strain evidence="7 8">18x22-1</strain>
    </source>
</reference>
<comment type="similarity">
    <text evidence="2">Belongs to the DODA-type extradiol aromatic ring-opening dioxygenase family.</text>
</comment>
<evidence type="ECO:0000313" key="8">
    <source>
        <dbReference type="Proteomes" id="UP000297839"/>
    </source>
</evidence>
<dbReference type="OrthoDB" id="9790889at2"/>
<accession>A0A4Z0C8L1</accession>
<dbReference type="InterPro" id="IPR014436">
    <property type="entry name" value="Extradiol_dOase_DODA"/>
</dbReference>
<dbReference type="GO" id="GO:0016702">
    <property type="term" value="F:oxidoreductase activity, acting on single donors with incorporation of molecular oxygen, incorporation of two atoms of oxygen"/>
    <property type="evidence" value="ECO:0007669"/>
    <property type="project" value="UniProtKB-ARBA"/>
</dbReference>